<gene>
    <name evidence="1" type="ORF">ACFFIA_27160</name>
</gene>
<protein>
    <submittedName>
        <fullName evidence="1">Glutamate dehydrogenase</fullName>
        <ecNumber evidence="1">1.4.1.4</ecNumber>
    </submittedName>
</protein>
<name>A0ABV6MA96_9ACTN</name>
<keyword evidence="1" id="KW-0560">Oxidoreductase</keyword>
<accession>A0ABV6MA96</accession>
<dbReference type="InterPro" id="IPR046346">
    <property type="entry name" value="Aminoacid_DH-like_N_sf"/>
</dbReference>
<dbReference type="Gene3D" id="1.10.285.10">
    <property type="entry name" value="Glutamate Dehydrogenase, chain A, domain 3"/>
    <property type="match status" value="1"/>
</dbReference>
<dbReference type="GO" id="GO:0004354">
    <property type="term" value="F:glutamate dehydrogenase (NADP+) activity"/>
    <property type="evidence" value="ECO:0007669"/>
    <property type="project" value="UniProtKB-EC"/>
</dbReference>
<feature type="non-terminal residue" evidence="1">
    <location>
        <position position="65"/>
    </location>
</feature>
<comment type="caution">
    <text evidence="1">The sequence shown here is derived from an EMBL/GenBank/DDBJ whole genome shotgun (WGS) entry which is preliminary data.</text>
</comment>
<evidence type="ECO:0000313" key="1">
    <source>
        <dbReference type="EMBL" id="MFC0531328.1"/>
    </source>
</evidence>
<dbReference type="EMBL" id="JBHLUH010000058">
    <property type="protein sequence ID" value="MFC0531328.1"/>
    <property type="molecule type" value="Genomic_DNA"/>
</dbReference>
<dbReference type="Proteomes" id="UP001589867">
    <property type="component" value="Unassembled WGS sequence"/>
</dbReference>
<reference evidence="1 2" key="1">
    <citation type="submission" date="2024-09" db="EMBL/GenBank/DDBJ databases">
        <authorList>
            <person name="Sun Q."/>
            <person name="Mori K."/>
        </authorList>
    </citation>
    <scope>NUCLEOTIDE SEQUENCE [LARGE SCALE GENOMIC DNA]</scope>
    <source>
        <strain evidence="1 2">TBRC 3947</strain>
    </source>
</reference>
<keyword evidence="2" id="KW-1185">Reference proteome</keyword>
<evidence type="ECO:0000313" key="2">
    <source>
        <dbReference type="Proteomes" id="UP001589867"/>
    </source>
</evidence>
<proteinExistence type="predicted"/>
<dbReference type="SUPFAM" id="SSF53223">
    <property type="entry name" value="Aminoacid dehydrogenase-like, N-terminal domain"/>
    <property type="match status" value="1"/>
</dbReference>
<organism evidence="1 2">
    <name type="scientific">Phytohabitans kaempferiae</name>
    <dbReference type="NCBI Taxonomy" id="1620943"/>
    <lineage>
        <taxon>Bacteria</taxon>
        <taxon>Bacillati</taxon>
        <taxon>Actinomycetota</taxon>
        <taxon>Actinomycetes</taxon>
        <taxon>Micromonosporales</taxon>
        <taxon>Micromonosporaceae</taxon>
    </lineage>
</organism>
<sequence>MPRLDEKLHAIYDQVLRRNPGEVEFHQAVHEVLDSLGPVVAKHPEYAEYADGAVISRLCEPERQI</sequence>
<dbReference type="EC" id="1.4.1.4" evidence="1"/>